<comment type="caution">
    <text evidence="2">The sequence shown here is derived from an EMBL/GenBank/DDBJ whole genome shotgun (WGS) entry which is preliminary data.</text>
</comment>
<evidence type="ECO:0000256" key="1">
    <source>
        <dbReference type="SAM" id="MobiDB-lite"/>
    </source>
</evidence>
<protein>
    <submittedName>
        <fullName evidence="2">Uncharacterized protein</fullName>
    </submittedName>
</protein>
<dbReference type="EMBL" id="JAOL01000108">
    <property type="protein sequence ID" value="EUA90129.1"/>
    <property type="molecule type" value="Genomic_DNA"/>
</dbReference>
<dbReference type="Proteomes" id="UP000020681">
    <property type="component" value="Unassembled WGS sequence"/>
</dbReference>
<proteinExistence type="predicted"/>
<keyword evidence="3" id="KW-1185">Reference proteome</keyword>
<sequence>MRPTGVDEGHPHAPTGPENGSPASWVEADAALIATTSYRSLGSRLRIVTTTWISLRSPLTNDGRSGRSMSRQVRIASVEGRPSRRKNEPGMRPAAYIRSSTSTVSGKKLKCSLGFLLAVVADSNMFSSSRYATTEPAACWANRPVSKRMVRVPKLPLSMVAVASNTPSSVSATDITSVRPSLGYSAVSRRHTQPDEFAGLLADPDGPAWMRLRPSIEAAGLSPDPGCPAATTEDRPIQAGLLPRTYVATRWNGARGSA</sequence>
<name>A0ABP3AGQ9_MYCUL</name>
<feature type="region of interest" description="Disordered" evidence="1">
    <location>
        <begin position="1"/>
        <end position="23"/>
    </location>
</feature>
<reference evidence="2 3" key="1">
    <citation type="submission" date="2014-01" db="EMBL/GenBank/DDBJ databases">
        <authorList>
            <person name="Dobos K."/>
            <person name="Lenaerts A."/>
            <person name="Ordway D."/>
            <person name="DeGroote M.A."/>
            <person name="Parker T."/>
            <person name="Sizemore C."/>
            <person name="Tallon L.J."/>
            <person name="Sadzewicz L.K."/>
            <person name="Sengamalay N."/>
            <person name="Fraser C.M."/>
            <person name="Hine E."/>
            <person name="Shefchek K.A."/>
            <person name="Das S.P."/>
            <person name="Tettelin H."/>
        </authorList>
    </citation>
    <scope>NUCLEOTIDE SEQUENCE [LARGE SCALE GENOMIC DNA]</scope>
    <source>
        <strain evidence="2 3">Harvey</strain>
    </source>
</reference>
<evidence type="ECO:0000313" key="3">
    <source>
        <dbReference type="Proteomes" id="UP000020681"/>
    </source>
</evidence>
<evidence type="ECO:0000313" key="2">
    <source>
        <dbReference type="EMBL" id="EUA90129.1"/>
    </source>
</evidence>
<feature type="compositionally biased region" description="Basic and acidic residues" evidence="1">
    <location>
        <begin position="1"/>
        <end position="11"/>
    </location>
</feature>
<gene>
    <name evidence="2" type="ORF">I551_3360</name>
</gene>
<accession>A0ABP3AGQ9</accession>
<organism evidence="2 3">
    <name type="scientific">Mycobacterium ulcerans str. Harvey</name>
    <dbReference type="NCBI Taxonomy" id="1299332"/>
    <lineage>
        <taxon>Bacteria</taxon>
        <taxon>Bacillati</taxon>
        <taxon>Actinomycetota</taxon>
        <taxon>Actinomycetes</taxon>
        <taxon>Mycobacteriales</taxon>
        <taxon>Mycobacteriaceae</taxon>
        <taxon>Mycobacterium</taxon>
        <taxon>Mycobacterium ulcerans group</taxon>
    </lineage>
</organism>